<dbReference type="AlphaFoldDB" id="A0A852VDV8"/>
<organism evidence="1 2">
    <name type="scientific">Tunturiibacter lichenicola</name>
    <dbReference type="NCBI Taxonomy" id="2051959"/>
    <lineage>
        <taxon>Bacteria</taxon>
        <taxon>Pseudomonadati</taxon>
        <taxon>Acidobacteriota</taxon>
        <taxon>Terriglobia</taxon>
        <taxon>Terriglobales</taxon>
        <taxon>Acidobacteriaceae</taxon>
        <taxon>Tunturiibacter</taxon>
    </lineage>
</organism>
<reference evidence="1 2" key="1">
    <citation type="submission" date="2020-07" db="EMBL/GenBank/DDBJ databases">
        <title>Genomic Encyclopedia of Type Strains, Phase IV (KMG-V): Genome sequencing to study the core and pangenomes of soil and plant-associated prokaryotes.</title>
        <authorList>
            <person name="Whitman W."/>
        </authorList>
    </citation>
    <scope>NUCLEOTIDE SEQUENCE [LARGE SCALE GENOMIC DNA]</scope>
    <source>
        <strain evidence="1 2">M8UP22</strain>
    </source>
</reference>
<evidence type="ECO:0000313" key="2">
    <source>
        <dbReference type="Proteomes" id="UP000564385"/>
    </source>
</evidence>
<protein>
    <submittedName>
        <fullName evidence="1">Uncharacterized protein</fullName>
    </submittedName>
</protein>
<gene>
    <name evidence="1" type="ORF">HDF08_000512</name>
</gene>
<comment type="caution">
    <text evidence="1">The sequence shown here is derived from an EMBL/GenBank/DDBJ whole genome shotgun (WGS) entry which is preliminary data.</text>
</comment>
<sequence>MPSLSRHSLSRHSPPESYSLLRDALLPAALLLSLALSGCSRPAIPAIPNVAEQNALAAEHQQENNLARQQMELIPPPSKTRYMAVKSLTLWENPYLTVQGEMATLHVVVADSNTSGLGVGGMLRPIGARRRDLNVRVIDLPTALNAIPENSWPYGRVVAVEEAHSVPVAARPEVRRNVEAVIKTLNDLGVVVYEWSDNGRS</sequence>
<dbReference type="Proteomes" id="UP000564385">
    <property type="component" value="Unassembled WGS sequence"/>
</dbReference>
<dbReference type="EMBL" id="JACCCU010000001">
    <property type="protein sequence ID" value="NYF88445.1"/>
    <property type="molecule type" value="Genomic_DNA"/>
</dbReference>
<name>A0A852VDV8_9BACT</name>
<proteinExistence type="predicted"/>
<accession>A0A852VDV8</accession>
<evidence type="ECO:0000313" key="1">
    <source>
        <dbReference type="EMBL" id="NYF88445.1"/>
    </source>
</evidence>